<dbReference type="PROSITE" id="PS51257">
    <property type="entry name" value="PROKAR_LIPOPROTEIN"/>
    <property type="match status" value="1"/>
</dbReference>
<organism evidence="1 2">
    <name type="scientific">Flavobacterium branchiophilum</name>
    <dbReference type="NCBI Taxonomy" id="55197"/>
    <lineage>
        <taxon>Bacteria</taxon>
        <taxon>Pseudomonadati</taxon>
        <taxon>Bacteroidota</taxon>
        <taxon>Flavobacteriia</taxon>
        <taxon>Flavobacteriales</taxon>
        <taxon>Flavobacteriaceae</taxon>
        <taxon>Flavobacterium</taxon>
    </lineage>
</organism>
<dbReference type="RefSeq" id="WP_089081157.1">
    <property type="nucleotide sequence ID" value="NZ_VFPJ01000001.1"/>
</dbReference>
<gene>
    <name evidence="1" type="ORF">BC670_0066</name>
</gene>
<dbReference type="Proteomes" id="UP000320773">
    <property type="component" value="Unassembled WGS sequence"/>
</dbReference>
<reference evidence="1 2" key="1">
    <citation type="submission" date="2019-06" db="EMBL/GenBank/DDBJ databases">
        <title>Genomic Encyclopedia of Archaeal and Bacterial Type Strains, Phase II (KMG-II): from individual species to whole genera.</title>
        <authorList>
            <person name="Goeker M."/>
        </authorList>
    </citation>
    <scope>NUCLEOTIDE SEQUENCE [LARGE SCALE GENOMIC DNA]</scope>
    <source>
        <strain evidence="1 2">DSM 24789</strain>
    </source>
</reference>
<protein>
    <recommendedName>
        <fullName evidence="3">Lipoprotein</fullName>
    </recommendedName>
</protein>
<comment type="caution">
    <text evidence="1">The sequence shown here is derived from an EMBL/GenBank/DDBJ whole genome shotgun (WGS) entry which is preliminary data.</text>
</comment>
<evidence type="ECO:0000313" key="1">
    <source>
        <dbReference type="EMBL" id="TQM39288.1"/>
    </source>
</evidence>
<sequence>MTKESNITKTRILIQSMLFVVLFLFSCNNDNQKKSGIGIKKDGFKVGQWVYEDNYKKEIKINWKSYQDSKVKTSIPVNWKPTKEEGVLFYVPYSKENPELYYAVLSYDKKDLGISAKNYIKETFRQISIKNKKFKYFIRKYTFQQTSEDYYLIEVFTTENNIKYKTHLLIYDKGNSIYDFGYKTLDNPLMNYKNHLVFIEMFTTFRYKGNLVINTKERVLEEPELIKIDDLK</sequence>
<evidence type="ECO:0008006" key="3">
    <source>
        <dbReference type="Google" id="ProtNLM"/>
    </source>
</evidence>
<dbReference type="AlphaFoldDB" id="A0A543FZN3"/>
<proteinExistence type="predicted"/>
<accession>A0A543FZN3</accession>
<name>A0A543FZN3_9FLAO</name>
<dbReference type="EMBL" id="VFPJ01000001">
    <property type="protein sequence ID" value="TQM39288.1"/>
    <property type="molecule type" value="Genomic_DNA"/>
</dbReference>
<evidence type="ECO:0000313" key="2">
    <source>
        <dbReference type="Proteomes" id="UP000320773"/>
    </source>
</evidence>